<evidence type="ECO:0000256" key="2">
    <source>
        <dbReference type="ARBA" id="ARBA00022448"/>
    </source>
</evidence>
<dbReference type="RefSeq" id="WP_184938032.1">
    <property type="nucleotide sequence ID" value="NZ_JACHJV010000001.1"/>
</dbReference>
<keyword evidence="4 7" id="KW-0067">ATP-binding</keyword>
<keyword evidence="2" id="KW-0813">Transport</keyword>
<name>A0A7W7VXJ4_KITKI</name>
<comment type="similarity">
    <text evidence="1">Belongs to the ABC transporter superfamily.</text>
</comment>
<dbReference type="AlphaFoldDB" id="A0A7W7VXJ4"/>
<feature type="compositionally biased region" description="Pro residues" evidence="5">
    <location>
        <begin position="340"/>
        <end position="349"/>
    </location>
</feature>
<evidence type="ECO:0000256" key="4">
    <source>
        <dbReference type="ARBA" id="ARBA00022840"/>
    </source>
</evidence>
<evidence type="ECO:0000256" key="3">
    <source>
        <dbReference type="ARBA" id="ARBA00022741"/>
    </source>
</evidence>
<dbReference type="PANTHER" id="PTHR43335:SF4">
    <property type="entry name" value="ABC TRANSPORTER, ATP-BINDING PROTEIN"/>
    <property type="match status" value="1"/>
</dbReference>
<protein>
    <submittedName>
        <fullName evidence="7">ABC-2 type transport system ATP-binding protein</fullName>
    </submittedName>
</protein>
<dbReference type="PROSITE" id="PS50893">
    <property type="entry name" value="ABC_TRANSPORTER_2"/>
    <property type="match status" value="1"/>
</dbReference>
<dbReference type="InterPro" id="IPR003439">
    <property type="entry name" value="ABC_transporter-like_ATP-bd"/>
</dbReference>
<accession>A0A7W7VXJ4</accession>
<dbReference type="GO" id="GO:0016887">
    <property type="term" value="F:ATP hydrolysis activity"/>
    <property type="evidence" value="ECO:0007669"/>
    <property type="project" value="InterPro"/>
</dbReference>
<reference evidence="7 8" key="1">
    <citation type="submission" date="2020-08" db="EMBL/GenBank/DDBJ databases">
        <title>Sequencing the genomes of 1000 actinobacteria strains.</title>
        <authorList>
            <person name="Klenk H.-P."/>
        </authorList>
    </citation>
    <scope>NUCLEOTIDE SEQUENCE [LARGE SCALE GENOMIC DNA]</scope>
    <source>
        <strain evidence="7 8">DSM 41654</strain>
    </source>
</reference>
<dbReference type="EMBL" id="JACHJV010000001">
    <property type="protein sequence ID" value="MBB4925665.1"/>
    <property type="molecule type" value="Genomic_DNA"/>
</dbReference>
<evidence type="ECO:0000259" key="6">
    <source>
        <dbReference type="PROSITE" id="PS50893"/>
    </source>
</evidence>
<organism evidence="7 8">
    <name type="scientific">Kitasatospora kifunensis</name>
    <name type="common">Streptomyces kifunensis</name>
    <dbReference type="NCBI Taxonomy" id="58351"/>
    <lineage>
        <taxon>Bacteria</taxon>
        <taxon>Bacillati</taxon>
        <taxon>Actinomycetota</taxon>
        <taxon>Actinomycetes</taxon>
        <taxon>Kitasatosporales</taxon>
        <taxon>Streptomycetaceae</taxon>
        <taxon>Kitasatospora</taxon>
    </lineage>
</organism>
<evidence type="ECO:0000256" key="5">
    <source>
        <dbReference type="SAM" id="MobiDB-lite"/>
    </source>
</evidence>
<keyword evidence="3" id="KW-0547">Nucleotide-binding</keyword>
<proteinExistence type="inferred from homology"/>
<feature type="domain" description="ABC transporter" evidence="6">
    <location>
        <begin position="3"/>
        <end position="232"/>
    </location>
</feature>
<evidence type="ECO:0000256" key="1">
    <source>
        <dbReference type="ARBA" id="ARBA00005417"/>
    </source>
</evidence>
<keyword evidence="8" id="KW-1185">Reference proteome</keyword>
<feature type="region of interest" description="Disordered" evidence="5">
    <location>
        <begin position="320"/>
        <end position="404"/>
    </location>
</feature>
<dbReference type="SMART" id="SM00382">
    <property type="entry name" value="AAA"/>
    <property type="match status" value="1"/>
</dbReference>
<gene>
    <name evidence="7" type="ORF">FHR34_004658</name>
</gene>
<dbReference type="Proteomes" id="UP000540506">
    <property type="component" value="Unassembled WGS sequence"/>
</dbReference>
<dbReference type="Gene3D" id="3.40.50.300">
    <property type="entry name" value="P-loop containing nucleotide triphosphate hydrolases"/>
    <property type="match status" value="1"/>
</dbReference>
<dbReference type="GO" id="GO:0005524">
    <property type="term" value="F:ATP binding"/>
    <property type="evidence" value="ECO:0007669"/>
    <property type="project" value="UniProtKB-KW"/>
</dbReference>
<dbReference type="SUPFAM" id="SSF52540">
    <property type="entry name" value="P-loop containing nucleoside triphosphate hydrolases"/>
    <property type="match status" value="1"/>
</dbReference>
<dbReference type="Pfam" id="PF00005">
    <property type="entry name" value="ABC_tran"/>
    <property type="match status" value="1"/>
</dbReference>
<evidence type="ECO:0000313" key="7">
    <source>
        <dbReference type="EMBL" id="MBB4925665.1"/>
    </source>
</evidence>
<evidence type="ECO:0000313" key="8">
    <source>
        <dbReference type="Proteomes" id="UP000540506"/>
    </source>
</evidence>
<comment type="caution">
    <text evidence="7">The sequence shown here is derived from an EMBL/GenBank/DDBJ whole genome shotgun (WGS) entry which is preliminary data.</text>
</comment>
<sequence>MTIQVHGLTKVYRRGRGPALLDLAFEARPGSVVVLLGPEGAGKTTALRLMLELERGKGVTLFNGRTYRRLRRPEREVGVVLPTAHQLSGSLGRTARGHLQMLATAVGAPARRADELLEQTRLAGVADHRLRSFSPGMNRRLELAAALLGTPDALLLDAPSEGLSSRNADWLQAFIRAFPAGGGSVVVTTREPREAALLADRVVTLDAGRMVADQTVAEFRRTRLQPEVAVRGPQMARLADLLLAQGAEVREDGGAGLAVSGLGRTEIGELAYRSGILLHELADRVIEQPAPRAVVPPAARSGTVSTVQLRRVTALTARERGGRALSVGRPGASASVEPPTALPPSPTADPAPTLSLPSPPAHAPAFSPAAPTVPVPLLPTPVASADPVTEPIPQPLTGPDHWNG</sequence>
<dbReference type="PANTHER" id="PTHR43335">
    <property type="entry name" value="ABC TRANSPORTER, ATP-BINDING PROTEIN"/>
    <property type="match status" value="1"/>
</dbReference>
<dbReference type="InterPro" id="IPR003593">
    <property type="entry name" value="AAA+_ATPase"/>
</dbReference>
<dbReference type="InterPro" id="IPR027417">
    <property type="entry name" value="P-loop_NTPase"/>
</dbReference>